<dbReference type="EMBL" id="BQNJ01000001">
    <property type="protein sequence ID" value="GKG99641.1"/>
    <property type="molecule type" value="Genomic_DNA"/>
</dbReference>
<dbReference type="Proteomes" id="UP001055091">
    <property type="component" value="Unassembled WGS sequence"/>
</dbReference>
<evidence type="ECO:0008006" key="4">
    <source>
        <dbReference type="Google" id="ProtNLM"/>
    </source>
</evidence>
<evidence type="ECO:0000313" key="2">
    <source>
        <dbReference type="EMBL" id="MUB63102.1"/>
    </source>
</evidence>
<dbReference type="Proteomes" id="UP000434223">
    <property type="component" value="Unassembled WGS sequence"/>
</dbReference>
<organism evidence="2 3">
    <name type="scientific">Hungatella hathewayi</name>
    <dbReference type="NCBI Taxonomy" id="154046"/>
    <lineage>
        <taxon>Bacteria</taxon>
        <taxon>Bacillati</taxon>
        <taxon>Bacillota</taxon>
        <taxon>Clostridia</taxon>
        <taxon>Lachnospirales</taxon>
        <taxon>Lachnospiraceae</taxon>
        <taxon>Hungatella</taxon>
    </lineage>
</organism>
<comment type="caution">
    <text evidence="2">The sequence shown here is derived from an EMBL/GenBank/DDBJ whole genome shotgun (WGS) entry which is preliminary data.</text>
</comment>
<dbReference type="InterPro" id="IPR008928">
    <property type="entry name" value="6-hairpin_glycosidase_sf"/>
</dbReference>
<dbReference type="GeneID" id="93151486"/>
<proteinExistence type="predicted"/>
<evidence type="ECO:0000313" key="1">
    <source>
        <dbReference type="EMBL" id="GKG99641.1"/>
    </source>
</evidence>
<name>A0A174MRA0_9FIRM</name>
<evidence type="ECO:0000313" key="3">
    <source>
        <dbReference type="Proteomes" id="UP000434223"/>
    </source>
</evidence>
<reference evidence="1" key="2">
    <citation type="submission" date="2022-01" db="EMBL/GenBank/DDBJ databases">
        <title>Novel bile acid biosynthetic pathways are enriched in the microbiome of centenarians.</title>
        <authorList>
            <person name="Sato Y."/>
            <person name="Atarashi K."/>
            <person name="Plichta R.D."/>
            <person name="Arai Y."/>
            <person name="Sasajima S."/>
            <person name="Kearney M.S."/>
            <person name="Suda W."/>
            <person name="Takeshita K."/>
            <person name="Sasaki T."/>
            <person name="Okamoto S."/>
            <person name="Skelly N.A."/>
            <person name="Okamura Y."/>
            <person name="Vlamakis H."/>
            <person name="Li Y."/>
            <person name="Tanoue T."/>
            <person name="Takei H."/>
            <person name="Nittono H."/>
            <person name="Narushima S."/>
            <person name="Irie J."/>
            <person name="Itoh H."/>
            <person name="Moriya K."/>
            <person name="Sugiura Y."/>
            <person name="Suematsu M."/>
            <person name="Moritoki N."/>
            <person name="Shibata S."/>
            <person name="Littman R.D."/>
            <person name="Fischbach A.M."/>
            <person name="Uwamino Y."/>
            <person name="Inoue T."/>
            <person name="Honda A."/>
            <person name="Hattori M."/>
            <person name="Murai T."/>
            <person name="Xavier J.R."/>
            <person name="Hirose N."/>
            <person name="Honda K."/>
        </authorList>
    </citation>
    <scope>NUCLEOTIDE SEQUENCE</scope>
    <source>
        <strain evidence="1">CE91-St55</strain>
    </source>
</reference>
<dbReference type="Gene3D" id="1.50.10.10">
    <property type="match status" value="1"/>
</dbReference>
<sequence>MTEKKISYGGIRPIVYCVSREEGEPYLIHNYDGAVEFPPVARCFILPLNGQGEYRSYEAEASEAFFIRISADETEVTVSAGEGGAFSEPVWKEFDGPPRCDVMGNTMELDFENGGIFLDTYYHFYWETLLPSVVERTRAKSYSDSDGYVVSTLQKGAYAGTYPDVDHEFQIKGRLAMADELDLAVVKRMMELQLKMMAEDPEQAFRDPCAIQPNGAREYHVRRNSLDNSENAEMFLVTGNIEIIESAFFYYSAVRDRAWLGDHMEGLEQSLSLVESCIDRQGRLWSDVYYEDQVIKDGRECMAQALAARSFELMAQLEEVLKRDRQAEHYRTVSKILGKALVESLPAGFWDASKNRFVDWVDRNSVPHDHIHLLANELPSLFHYTKPEQEDGVDRLMEECFLEFQRFPSFVSAQIADYTEAEIGSGGPYDLCAAGRYWCWDFEYWREKGRSDILEQQLLAVCRQARTDEYRMGERYDMNYVYYLSEKNWHGAAHYYEYPCVFIWNLIAGYAGVRFGLQADLEIEPMLAGDGRVRLENPQYAIEYEVGENTIFVKNLLAQERLLLVKWRGEERLVKIKENGTWSYTCGDGNNPES</sequence>
<protein>
    <recommendedName>
        <fullName evidence="4">Cellobiose phosphorylase</fullName>
    </recommendedName>
</protein>
<dbReference type="RefSeq" id="WP_006775699.1">
    <property type="nucleotide sequence ID" value="NZ_BQNJ01000001.1"/>
</dbReference>
<reference evidence="2 3" key="1">
    <citation type="submission" date="2019-09" db="EMBL/GenBank/DDBJ databases">
        <title>Draft genome sequencing of Hungatella hathewayi 123Y-2.</title>
        <authorList>
            <person name="Lv Q."/>
            <person name="Li S."/>
        </authorList>
    </citation>
    <scope>NUCLEOTIDE SEQUENCE [LARGE SCALE GENOMIC DNA]</scope>
    <source>
        <strain evidence="2 3">123Y-2</strain>
    </source>
</reference>
<dbReference type="EMBL" id="WNME01000004">
    <property type="protein sequence ID" value="MUB63102.1"/>
    <property type="molecule type" value="Genomic_DNA"/>
</dbReference>
<dbReference type="SUPFAM" id="SSF48208">
    <property type="entry name" value="Six-hairpin glycosidases"/>
    <property type="match status" value="1"/>
</dbReference>
<dbReference type="OrthoDB" id="5092289at2"/>
<dbReference type="GO" id="GO:0005975">
    <property type="term" value="P:carbohydrate metabolic process"/>
    <property type="evidence" value="ECO:0007669"/>
    <property type="project" value="InterPro"/>
</dbReference>
<accession>A0A174MRA0</accession>
<gene>
    <name evidence="1" type="ORF">CE91St55_16230</name>
    <name evidence="2" type="ORF">GNE07_08510</name>
</gene>
<dbReference type="InterPro" id="IPR012341">
    <property type="entry name" value="6hp_glycosidase-like_sf"/>
</dbReference>
<dbReference type="AlphaFoldDB" id="A0A174MRA0"/>